<comment type="caution">
    <text evidence="1">The sequence shown here is derived from an EMBL/GenBank/DDBJ whole genome shotgun (WGS) entry which is preliminary data.</text>
</comment>
<keyword evidence="2" id="KW-1185">Reference proteome</keyword>
<organism evidence="1 2">
    <name type="scientific">Bondarzewia mesenterica</name>
    <dbReference type="NCBI Taxonomy" id="1095465"/>
    <lineage>
        <taxon>Eukaryota</taxon>
        <taxon>Fungi</taxon>
        <taxon>Dikarya</taxon>
        <taxon>Basidiomycota</taxon>
        <taxon>Agaricomycotina</taxon>
        <taxon>Agaricomycetes</taxon>
        <taxon>Russulales</taxon>
        <taxon>Bondarzewiaceae</taxon>
        <taxon>Bondarzewia</taxon>
    </lineage>
</organism>
<protein>
    <submittedName>
        <fullName evidence="1">Uncharacterized protein</fullName>
    </submittedName>
</protein>
<accession>A0A4S4LSE3</accession>
<evidence type="ECO:0000313" key="1">
    <source>
        <dbReference type="EMBL" id="THH15075.1"/>
    </source>
</evidence>
<name>A0A4S4LSE3_9AGAM</name>
<evidence type="ECO:0000313" key="2">
    <source>
        <dbReference type="Proteomes" id="UP000310158"/>
    </source>
</evidence>
<dbReference type="EMBL" id="SGPL01000231">
    <property type="protein sequence ID" value="THH15075.1"/>
    <property type="molecule type" value="Genomic_DNA"/>
</dbReference>
<proteinExistence type="predicted"/>
<gene>
    <name evidence="1" type="ORF">EW146_g5347</name>
</gene>
<dbReference type="Proteomes" id="UP000310158">
    <property type="component" value="Unassembled WGS sequence"/>
</dbReference>
<sequence length="202" mass="22089">MKILQSNDQEGYHTKRANFDDHYFPGTKTHLPAPPSARLVLLLGSLDIEGDPLPVLGGDVDALAETAPPLTPPPIDALLPPIHLSEMWWQVKPSESTSVLEDDNVSSPLDKSVVSDGERLVEGTLTAEVEHALFVASPSKAEPSSYRQALNHPDADEWQKAAQEEMELMVAMALGRSFYCLLVTKRSVLAGFSKLNEIQMTC</sequence>
<reference evidence="1 2" key="1">
    <citation type="submission" date="2019-02" db="EMBL/GenBank/DDBJ databases">
        <title>Genome sequencing of the rare red list fungi Bondarzewia mesenterica.</title>
        <authorList>
            <person name="Buettner E."/>
            <person name="Kellner H."/>
        </authorList>
    </citation>
    <scope>NUCLEOTIDE SEQUENCE [LARGE SCALE GENOMIC DNA]</scope>
    <source>
        <strain evidence="1 2">DSM 108281</strain>
    </source>
</reference>
<dbReference type="AlphaFoldDB" id="A0A4S4LSE3"/>